<proteinExistence type="predicted"/>
<protein>
    <submittedName>
        <fullName evidence="3">Uncharacterized protein</fullName>
    </submittedName>
</protein>
<evidence type="ECO:0000256" key="1">
    <source>
        <dbReference type="SAM" id="MobiDB-lite"/>
    </source>
</evidence>
<dbReference type="Proteomes" id="UP000823597">
    <property type="component" value="Unassembled WGS sequence"/>
</dbReference>
<sequence length="55" mass="6199">MEPLAVIIYILIVVAVVLLINLGFRLHLKKIFKSHGIDLDGKPDNKEDKKEEGKS</sequence>
<gene>
    <name evidence="3" type="ORF">IAB93_01310</name>
</gene>
<evidence type="ECO:0000313" key="4">
    <source>
        <dbReference type="Proteomes" id="UP000823597"/>
    </source>
</evidence>
<keyword evidence="2" id="KW-0472">Membrane</keyword>
<evidence type="ECO:0000256" key="2">
    <source>
        <dbReference type="SAM" id="Phobius"/>
    </source>
</evidence>
<keyword evidence="2" id="KW-1133">Transmembrane helix</keyword>
<reference evidence="3" key="2">
    <citation type="journal article" date="2021" name="PeerJ">
        <title>Extensive microbial diversity within the chicken gut microbiome revealed by metagenomics and culture.</title>
        <authorList>
            <person name="Gilroy R."/>
            <person name="Ravi A."/>
            <person name="Getino M."/>
            <person name="Pursley I."/>
            <person name="Horton D.L."/>
            <person name="Alikhan N.F."/>
            <person name="Baker D."/>
            <person name="Gharbi K."/>
            <person name="Hall N."/>
            <person name="Watson M."/>
            <person name="Adriaenssens E.M."/>
            <person name="Foster-Nyarko E."/>
            <person name="Jarju S."/>
            <person name="Secka A."/>
            <person name="Antonio M."/>
            <person name="Oren A."/>
            <person name="Chaudhuri R.R."/>
            <person name="La Ragione R."/>
            <person name="Hildebrand F."/>
            <person name="Pallen M.J."/>
        </authorList>
    </citation>
    <scope>NUCLEOTIDE SEQUENCE</scope>
    <source>
        <strain evidence="3">10037</strain>
    </source>
</reference>
<keyword evidence="2" id="KW-0812">Transmembrane</keyword>
<evidence type="ECO:0000313" key="3">
    <source>
        <dbReference type="EMBL" id="MBO8464617.1"/>
    </source>
</evidence>
<comment type="caution">
    <text evidence="3">The sequence shown here is derived from an EMBL/GenBank/DDBJ whole genome shotgun (WGS) entry which is preliminary data.</text>
</comment>
<organism evidence="3 4">
    <name type="scientific">Candidatus Merdivivens pullistercoris</name>
    <dbReference type="NCBI Taxonomy" id="2840873"/>
    <lineage>
        <taxon>Bacteria</taxon>
        <taxon>Pseudomonadati</taxon>
        <taxon>Bacteroidota</taxon>
        <taxon>Bacteroidia</taxon>
        <taxon>Bacteroidales</taxon>
        <taxon>Muribaculaceae</taxon>
        <taxon>Muribaculaceae incertae sedis</taxon>
        <taxon>Candidatus Merdivivens</taxon>
    </lineage>
</organism>
<name>A0A9D9I2G4_9BACT</name>
<feature type="transmembrane region" description="Helical" evidence="2">
    <location>
        <begin position="6"/>
        <end position="24"/>
    </location>
</feature>
<reference evidence="3" key="1">
    <citation type="submission" date="2020-10" db="EMBL/GenBank/DDBJ databases">
        <authorList>
            <person name="Gilroy R."/>
        </authorList>
    </citation>
    <scope>NUCLEOTIDE SEQUENCE</scope>
    <source>
        <strain evidence="3">10037</strain>
    </source>
</reference>
<dbReference type="AlphaFoldDB" id="A0A9D9I2G4"/>
<feature type="region of interest" description="Disordered" evidence="1">
    <location>
        <begin position="36"/>
        <end position="55"/>
    </location>
</feature>
<accession>A0A9D9I2G4</accession>
<dbReference type="EMBL" id="JADIME010000013">
    <property type="protein sequence ID" value="MBO8464617.1"/>
    <property type="molecule type" value="Genomic_DNA"/>
</dbReference>